<evidence type="ECO:0000313" key="5">
    <source>
        <dbReference type="EMBL" id="GLX79488.1"/>
    </source>
</evidence>
<gene>
    <name evidence="5" type="ORF">tinsulaeT_28280</name>
</gene>
<name>A0ABQ6GU79_9GAMM</name>
<protein>
    <submittedName>
        <fullName evidence="5">Phosphonate ABC transporter ATP-binding protein</fullName>
    </submittedName>
</protein>
<accession>A0ABQ6GU79</accession>
<reference evidence="5 6" key="1">
    <citation type="submission" date="2023-03" db="EMBL/GenBank/DDBJ databases">
        <title>Draft genome sequence of Thalassotalea insulae KCTC 62186T.</title>
        <authorList>
            <person name="Sawabe T."/>
        </authorList>
    </citation>
    <scope>NUCLEOTIDE SEQUENCE [LARGE SCALE GENOMIC DNA]</scope>
    <source>
        <strain evidence="5 6">KCTC 62186</strain>
    </source>
</reference>
<dbReference type="SUPFAM" id="SSF52540">
    <property type="entry name" value="P-loop containing nucleoside triphosphate hydrolases"/>
    <property type="match status" value="1"/>
</dbReference>
<sequence>MLKMSAINKVYQTDLVQTHALRDFDLLVKEGEFVAVTGPSGSGKTTFLNIAGLLESISSGDYQLDGQSIVGLSDRELSRLRNEKIGFIFQGFNLIPDLNLYENVDVPLRYRGFSSKERKQKIEQALEMVGLASRMKHLPSQLSGGQQQRVAIARALAGEPKFLLADEPTGNLDSLMAKQVMELLENINKQGTTIVMVTHDAELARRAQRNIQIVDGQLCDFKMYQGGAVLNEQEAIA</sequence>
<dbReference type="EMBL" id="BSST01000001">
    <property type="protein sequence ID" value="GLX79488.1"/>
    <property type="molecule type" value="Genomic_DNA"/>
</dbReference>
<dbReference type="GO" id="GO:0005524">
    <property type="term" value="F:ATP binding"/>
    <property type="evidence" value="ECO:0007669"/>
    <property type="project" value="UniProtKB-KW"/>
</dbReference>
<dbReference type="InterPro" id="IPR003593">
    <property type="entry name" value="AAA+_ATPase"/>
</dbReference>
<dbReference type="PROSITE" id="PS50893">
    <property type="entry name" value="ABC_TRANSPORTER_2"/>
    <property type="match status" value="1"/>
</dbReference>
<evidence type="ECO:0000256" key="3">
    <source>
        <dbReference type="ARBA" id="ARBA00022840"/>
    </source>
</evidence>
<dbReference type="InterPro" id="IPR017911">
    <property type="entry name" value="MacB-like_ATP-bd"/>
</dbReference>
<evidence type="ECO:0000259" key="4">
    <source>
        <dbReference type="PROSITE" id="PS50893"/>
    </source>
</evidence>
<proteinExistence type="predicted"/>
<dbReference type="Pfam" id="PF00005">
    <property type="entry name" value="ABC_tran"/>
    <property type="match status" value="1"/>
</dbReference>
<feature type="domain" description="ABC transporter" evidence="4">
    <location>
        <begin position="2"/>
        <end position="236"/>
    </location>
</feature>
<keyword evidence="3 5" id="KW-0067">ATP-binding</keyword>
<keyword evidence="2" id="KW-0547">Nucleotide-binding</keyword>
<dbReference type="InterPro" id="IPR017871">
    <property type="entry name" value="ABC_transporter-like_CS"/>
</dbReference>
<dbReference type="RefSeq" id="WP_284245400.1">
    <property type="nucleotide sequence ID" value="NZ_BSST01000001.1"/>
</dbReference>
<keyword evidence="1" id="KW-0813">Transport</keyword>
<evidence type="ECO:0000256" key="2">
    <source>
        <dbReference type="ARBA" id="ARBA00022741"/>
    </source>
</evidence>
<organism evidence="5 6">
    <name type="scientific">Thalassotalea insulae</name>
    <dbReference type="NCBI Taxonomy" id="2056778"/>
    <lineage>
        <taxon>Bacteria</taxon>
        <taxon>Pseudomonadati</taxon>
        <taxon>Pseudomonadota</taxon>
        <taxon>Gammaproteobacteria</taxon>
        <taxon>Alteromonadales</taxon>
        <taxon>Colwelliaceae</taxon>
        <taxon>Thalassotalea</taxon>
    </lineage>
</organism>
<dbReference type="PANTHER" id="PTHR24220">
    <property type="entry name" value="IMPORT ATP-BINDING PROTEIN"/>
    <property type="match status" value="1"/>
</dbReference>
<dbReference type="SMART" id="SM00382">
    <property type="entry name" value="AAA"/>
    <property type="match status" value="1"/>
</dbReference>
<dbReference type="Proteomes" id="UP001157186">
    <property type="component" value="Unassembled WGS sequence"/>
</dbReference>
<dbReference type="InterPro" id="IPR003439">
    <property type="entry name" value="ABC_transporter-like_ATP-bd"/>
</dbReference>
<evidence type="ECO:0000256" key="1">
    <source>
        <dbReference type="ARBA" id="ARBA00022448"/>
    </source>
</evidence>
<dbReference type="Gene3D" id="3.40.50.300">
    <property type="entry name" value="P-loop containing nucleotide triphosphate hydrolases"/>
    <property type="match status" value="1"/>
</dbReference>
<evidence type="ECO:0000313" key="6">
    <source>
        <dbReference type="Proteomes" id="UP001157186"/>
    </source>
</evidence>
<keyword evidence="6" id="KW-1185">Reference proteome</keyword>
<dbReference type="InterPro" id="IPR027417">
    <property type="entry name" value="P-loop_NTPase"/>
</dbReference>
<comment type="caution">
    <text evidence="5">The sequence shown here is derived from an EMBL/GenBank/DDBJ whole genome shotgun (WGS) entry which is preliminary data.</text>
</comment>
<dbReference type="CDD" id="cd03255">
    <property type="entry name" value="ABC_MJ0796_LolCDE_FtsE"/>
    <property type="match status" value="1"/>
</dbReference>
<dbReference type="InterPro" id="IPR015854">
    <property type="entry name" value="ABC_transpr_LolD-like"/>
</dbReference>
<dbReference type="PROSITE" id="PS00211">
    <property type="entry name" value="ABC_TRANSPORTER_1"/>
    <property type="match status" value="1"/>
</dbReference>
<dbReference type="PANTHER" id="PTHR24220:SF648">
    <property type="entry name" value="ABC TRANSPORTER ATP-BINDING PROTEIN YTRE"/>
    <property type="match status" value="1"/>
</dbReference>